<reference evidence="2 3" key="1">
    <citation type="submission" date="2015-03" db="EMBL/GenBank/DDBJ databases">
        <title>Draft genome of the nematode, Opisthorchis viverrini.</title>
        <authorList>
            <person name="Mitreva M."/>
        </authorList>
    </citation>
    <scope>NUCLEOTIDE SEQUENCE [LARGE SCALE GENOMIC DNA]</scope>
    <source>
        <strain evidence="2">Khon Kaen</strain>
    </source>
</reference>
<dbReference type="GO" id="GO:0006281">
    <property type="term" value="P:DNA repair"/>
    <property type="evidence" value="ECO:0007669"/>
    <property type="project" value="TreeGrafter"/>
</dbReference>
<dbReference type="EMBL" id="KV892745">
    <property type="protein sequence ID" value="OON20278.1"/>
    <property type="molecule type" value="Genomic_DNA"/>
</dbReference>
<comment type="similarity">
    <text evidence="1">Belongs to the type IA topoisomerase family.</text>
</comment>
<dbReference type="GO" id="GO:0003917">
    <property type="term" value="F:DNA topoisomerase type I (single strand cut, ATP-independent) activity"/>
    <property type="evidence" value="ECO:0007669"/>
    <property type="project" value="UniProtKB-EC"/>
</dbReference>
<keyword evidence="1" id="KW-0238">DNA-binding</keyword>
<dbReference type="Proteomes" id="UP000243686">
    <property type="component" value="Unassembled WGS sequence"/>
</dbReference>
<evidence type="ECO:0000313" key="2">
    <source>
        <dbReference type="EMBL" id="OON20278.1"/>
    </source>
</evidence>
<gene>
    <name evidence="2" type="ORF">X801_03846</name>
</gene>
<protein>
    <recommendedName>
        <fullName evidence="1">DNA topoisomerase</fullName>
        <ecNumber evidence="1">5.6.2.1</ecNumber>
    </recommendedName>
</protein>
<evidence type="ECO:0000313" key="3">
    <source>
        <dbReference type="Proteomes" id="UP000243686"/>
    </source>
</evidence>
<comment type="function">
    <text evidence="1">Introduces a single-strand break via transesterification at a target site in duplex DNA. Releases the supercoiling and torsional tension of DNA introduced during the DNA replication and transcription by transiently cleaving and rejoining one strand of the DNA duplex. The scissile phosphodiester is attacked by the catalytic tyrosine of the enzyme, resulting in the formation of a DNA-(5'-phosphotyrosyl)-enzyme intermediate and the expulsion of a 3'-OH DNA strand.</text>
</comment>
<dbReference type="GO" id="GO:0006265">
    <property type="term" value="P:DNA topological change"/>
    <property type="evidence" value="ECO:0007669"/>
    <property type="project" value="InterPro"/>
</dbReference>
<organism evidence="2 3">
    <name type="scientific">Opisthorchis viverrini</name>
    <name type="common">Southeast Asian liver fluke</name>
    <dbReference type="NCBI Taxonomy" id="6198"/>
    <lineage>
        <taxon>Eukaryota</taxon>
        <taxon>Metazoa</taxon>
        <taxon>Spiralia</taxon>
        <taxon>Lophotrochozoa</taxon>
        <taxon>Platyhelminthes</taxon>
        <taxon>Trematoda</taxon>
        <taxon>Digenea</taxon>
        <taxon>Opisthorchiida</taxon>
        <taxon>Opisthorchiata</taxon>
        <taxon>Opisthorchiidae</taxon>
        <taxon>Opisthorchis</taxon>
    </lineage>
</organism>
<dbReference type="GO" id="GO:0005634">
    <property type="term" value="C:nucleus"/>
    <property type="evidence" value="ECO:0007669"/>
    <property type="project" value="TreeGrafter"/>
</dbReference>
<dbReference type="GO" id="GO:0006310">
    <property type="term" value="P:DNA recombination"/>
    <property type="evidence" value="ECO:0007669"/>
    <property type="project" value="TreeGrafter"/>
</dbReference>
<accession>A0A1S8X0N2</accession>
<dbReference type="AlphaFoldDB" id="A0A1S8X0N2"/>
<keyword evidence="1" id="KW-0413">Isomerase</keyword>
<dbReference type="PANTHER" id="PTHR11390:SF21">
    <property type="entry name" value="DNA TOPOISOMERASE 3-ALPHA"/>
    <property type="match status" value="1"/>
</dbReference>
<dbReference type="InterPro" id="IPR023405">
    <property type="entry name" value="Topo_IA_core_domain"/>
</dbReference>
<sequence length="124" mass="14172">NRLLDGFSITLLSWTVCYIGRLGRCILDSKTRLIQCRLNTLFVPKRQCEMRILNVAEKNDAAKNIAEILSGGRINRREGLSKFNKIYEFAYNFGGAHATMVMTSVSGHLLNYEFSPAFKSWYEV</sequence>
<evidence type="ECO:0000256" key="1">
    <source>
        <dbReference type="RuleBase" id="RU362092"/>
    </source>
</evidence>
<dbReference type="EC" id="5.6.2.1" evidence="1"/>
<dbReference type="GO" id="GO:0003677">
    <property type="term" value="F:DNA binding"/>
    <property type="evidence" value="ECO:0007669"/>
    <property type="project" value="UniProtKB-KW"/>
</dbReference>
<dbReference type="InterPro" id="IPR000380">
    <property type="entry name" value="Topo_IA"/>
</dbReference>
<dbReference type="GO" id="GO:0031422">
    <property type="term" value="C:RecQ family helicase-topoisomerase III complex"/>
    <property type="evidence" value="ECO:0007669"/>
    <property type="project" value="TreeGrafter"/>
</dbReference>
<keyword evidence="3" id="KW-1185">Reference proteome</keyword>
<feature type="non-terminal residue" evidence="2">
    <location>
        <position position="124"/>
    </location>
</feature>
<keyword evidence="1" id="KW-0799">Topoisomerase</keyword>
<feature type="non-terminal residue" evidence="2">
    <location>
        <position position="1"/>
    </location>
</feature>
<dbReference type="SUPFAM" id="SSF56712">
    <property type="entry name" value="Prokaryotic type I DNA topoisomerase"/>
    <property type="match status" value="1"/>
</dbReference>
<dbReference type="Gene3D" id="3.40.50.140">
    <property type="match status" value="1"/>
</dbReference>
<dbReference type="PANTHER" id="PTHR11390">
    <property type="entry name" value="PROKARYOTIC DNA TOPOISOMERASE"/>
    <property type="match status" value="1"/>
</dbReference>
<name>A0A1S8X0N2_OPIVI</name>
<proteinExistence type="inferred from homology"/>
<comment type="catalytic activity">
    <reaction evidence="1">
        <text>ATP-independent breakage of single-stranded DNA, followed by passage and rejoining.</text>
        <dbReference type="EC" id="5.6.2.1"/>
    </reaction>
</comment>